<gene>
    <name evidence="1" type="ORF">SAMN04515674_105321</name>
</gene>
<reference evidence="1 2" key="1">
    <citation type="submission" date="2016-10" db="EMBL/GenBank/DDBJ databases">
        <authorList>
            <person name="de Groot N.N."/>
        </authorList>
    </citation>
    <scope>NUCLEOTIDE SEQUENCE [LARGE SCALE GENOMIC DNA]</scope>
    <source>
        <strain evidence="2">E92,LMG 26720,CCM 7988</strain>
    </source>
</reference>
<accession>A0A1I5T1B2</accession>
<name>A0A1I5T1B2_9BACT</name>
<sequence>MRFILGNNEVIQPSGMADLTMEKIRDKKLFGFIRKEMAYVKDIGEVGFYQQQAIDILQNAYDSKGIDAELDFAVEDDEGNTLFSSEIDFSNFREDGRNFFANFRDKNGVIEFDSQRTVNVALNQTSSIFIPSQRIFTGISHQFEDASRIVELSKNGVFLDASHTFPLKVKVKDSIGKGTGLSITDPYKQEPIWLNTAGETKIVRVGAKLDCNIRIDSFANVVATPVLRVFDQGNTKIIERTLAPLPIVTNTVMSKSFNIDETVSVPILGYIQLVLNVSYSSTSGSYYKFEYLTSSFLSIEEDVQIQGSDCRCIPVYDAFSQIVNTISQGKLELSSSHLQKSGWILTSGLNLRGESAVINTSFDQLFEDIQKLECLKAAIDGNKLIIEPYGKMLSSIGMQISNESLINKMPFTDLLYNEIKAGCSNWKSDTPSGNEEVNAIATYTTGIKKIKQSCDLVLKNISTSSRLIEVTRRMQYNQETSNAKTDTKNDNTLFLIDSDSKSAIVGPYGLNELASPYEILKKWSYVLANNLSLSFSTQEGNTNIVPGSDLIQLKEGAFTNRMVIIEAPEHASTYINTEDVISFVEGDSLQRVLVTEMSYRWGGDNKLIIHGYILNDNFKFIDSDYNYSRKVRGIL</sequence>
<dbReference type="STRING" id="1079859.SAMN04515674_105321"/>
<evidence type="ECO:0000313" key="2">
    <source>
        <dbReference type="Proteomes" id="UP000199306"/>
    </source>
</evidence>
<dbReference type="AlphaFoldDB" id="A0A1I5T1B2"/>
<evidence type="ECO:0000313" key="1">
    <source>
        <dbReference type="EMBL" id="SFP76810.1"/>
    </source>
</evidence>
<dbReference type="RefSeq" id="WP_092016937.1">
    <property type="nucleotide sequence ID" value="NZ_FOXH01000005.1"/>
</dbReference>
<dbReference type="Proteomes" id="UP000199306">
    <property type="component" value="Unassembled WGS sequence"/>
</dbReference>
<keyword evidence="2" id="KW-1185">Reference proteome</keyword>
<proteinExistence type="predicted"/>
<dbReference type="EMBL" id="FOXH01000005">
    <property type="protein sequence ID" value="SFP76810.1"/>
    <property type="molecule type" value="Genomic_DNA"/>
</dbReference>
<protein>
    <submittedName>
        <fullName evidence="1">Uncharacterized protein</fullName>
    </submittedName>
</protein>
<organism evidence="1 2">
    <name type="scientific">Pseudarcicella hirudinis</name>
    <dbReference type="NCBI Taxonomy" id="1079859"/>
    <lineage>
        <taxon>Bacteria</taxon>
        <taxon>Pseudomonadati</taxon>
        <taxon>Bacteroidota</taxon>
        <taxon>Cytophagia</taxon>
        <taxon>Cytophagales</taxon>
        <taxon>Flectobacillaceae</taxon>
        <taxon>Pseudarcicella</taxon>
    </lineage>
</organism>